<evidence type="ECO:0000259" key="6">
    <source>
        <dbReference type="PROSITE" id="PS50949"/>
    </source>
</evidence>
<dbReference type="Gene3D" id="1.10.10.10">
    <property type="entry name" value="Winged helix-like DNA-binding domain superfamily/Winged helix DNA-binding domain"/>
    <property type="match status" value="1"/>
</dbReference>
<dbReference type="InterPro" id="IPR051446">
    <property type="entry name" value="HTH_trans_reg/aminotransferase"/>
</dbReference>
<dbReference type="Proteomes" id="UP000075787">
    <property type="component" value="Unassembled WGS sequence"/>
</dbReference>
<evidence type="ECO:0000256" key="4">
    <source>
        <dbReference type="ARBA" id="ARBA00023125"/>
    </source>
</evidence>
<evidence type="ECO:0000313" key="8">
    <source>
        <dbReference type="Proteomes" id="UP000075787"/>
    </source>
</evidence>
<name>A0A161R6M1_9PROT</name>
<dbReference type="CDD" id="cd07377">
    <property type="entry name" value="WHTH_GntR"/>
    <property type="match status" value="1"/>
</dbReference>
<dbReference type="Pfam" id="PF00155">
    <property type="entry name" value="Aminotran_1_2"/>
    <property type="match status" value="1"/>
</dbReference>
<dbReference type="EMBL" id="LPZR01000061">
    <property type="protein sequence ID" value="KYO55582.1"/>
    <property type="molecule type" value="Genomic_DNA"/>
</dbReference>
<evidence type="ECO:0000256" key="5">
    <source>
        <dbReference type="ARBA" id="ARBA00023163"/>
    </source>
</evidence>
<comment type="similarity">
    <text evidence="1">In the C-terminal section; belongs to the class-I pyridoxal-phosphate-dependent aminotransferase family.</text>
</comment>
<proteinExistence type="inferred from homology"/>
<keyword evidence="3" id="KW-0805">Transcription regulation</keyword>
<dbReference type="GO" id="GO:0030170">
    <property type="term" value="F:pyridoxal phosphate binding"/>
    <property type="evidence" value="ECO:0007669"/>
    <property type="project" value="InterPro"/>
</dbReference>
<dbReference type="SMART" id="SM00345">
    <property type="entry name" value="HTH_GNTR"/>
    <property type="match status" value="1"/>
</dbReference>
<reference evidence="7 8" key="1">
    <citation type="submission" date="2015-12" db="EMBL/GenBank/DDBJ databases">
        <title>Genome sequence of Tistrella mobilis MCCC 1A02139.</title>
        <authorList>
            <person name="Lu L."/>
            <person name="Lai Q."/>
            <person name="Shao Z."/>
            <person name="Qian P."/>
        </authorList>
    </citation>
    <scope>NUCLEOTIDE SEQUENCE [LARGE SCALE GENOMIC DNA]</scope>
    <source>
        <strain evidence="7 8">MCCC 1A02139</strain>
    </source>
</reference>
<keyword evidence="4" id="KW-0238">DNA-binding</keyword>
<dbReference type="OrthoDB" id="9802328at2"/>
<dbReference type="Pfam" id="PF00392">
    <property type="entry name" value="GntR"/>
    <property type="match status" value="1"/>
</dbReference>
<dbReference type="RefSeq" id="WP_062762185.1">
    <property type="nucleotide sequence ID" value="NZ_CP121025.1"/>
</dbReference>
<gene>
    <name evidence="7" type="ORF">AUP44_23185</name>
</gene>
<dbReference type="SUPFAM" id="SSF53383">
    <property type="entry name" value="PLP-dependent transferases"/>
    <property type="match status" value="1"/>
</dbReference>
<keyword evidence="2" id="KW-0663">Pyridoxal phosphate</keyword>
<dbReference type="PANTHER" id="PTHR46577">
    <property type="entry name" value="HTH-TYPE TRANSCRIPTIONAL REGULATORY PROTEIN GABR"/>
    <property type="match status" value="1"/>
</dbReference>
<organism evidence="7 8">
    <name type="scientific">Tistrella mobilis</name>
    <dbReference type="NCBI Taxonomy" id="171437"/>
    <lineage>
        <taxon>Bacteria</taxon>
        <taxon>Pseudomonadati</taxon>
        <taxon>Pseudomonadota</taxon>
        <taxon>Alphaproteobacteria</taxon>
        <taxon>Geminicoccales</taxon>
        <taxon>Geminicoccaceae</taxon>
        <taxon>Tistrella</taxon>
    </lineage>
</organism>
<accession>A0A161R6M1</accession>
<dbReference type="InterPro" id="IPR000524">
    <property type="entry name" value="Tscrpt_reg_HTH_GntR"/>
</dbReference>
<sequence length="467" mass="50390">MADTPPRQPSRIDQLVELITAQITGGLLKTGERLASVRAAAGDHGVSKNTMAEVYDRLVAAGLLESRPGSGFYVTGGNRRPLPRQNPDVEAAVDVVSLLREQLDQHYEVRPGDGRPPQAWMEGSEIGRFFGRFKWPKGEAIDHGYGSSWGFLPLRERIAMLLAERGIKAGVGQVLLTYGANHGLDLIIRHHLEPGDTVFVDDPGYYPLFGKLTLAKVRIIGIRRGPEGPDLEDLAAKLAHHRPKLFFTQSQGHNPTGHGLTMGTAYGLLQAAERHGFQLVEDDAFADVMPASAPRLAALDQLNRVLYVGTFSKTFSASLRSGYVAASAPVAAALQGIKMLTVVATSDYVERFIYNFISDGHYVRHLRRLRARVGEAATTAAGALSEMGLDVATPAHAGFYLWVGLPAGTDELALARAAAERSIFLAPGQVFAPDRAPRAPAIRVNVAHAADPRFLAFMREVAAGGRG</sequence>
<dbReference type="SUPFAM" id="SSF46785">
    <property type="entry name" value="Winged helix' DNA-binding domain"/>
    <property type="match status" value="1"/>
</dbReference>
<feature type="domain" description="HTH gntR-type" evidence="6">
    <location>
        <begin position="9"/>
        <end position="77"/>
    </location>
</feature>
<dbReference type="InterPro" id="IPR004839">
    <property type="entry name" value="Aminotransferase_I/II_large"/>
</dbReference>
<dbReference type="GO" id="GO:0003677">
    <property type="term" value="F:DNA binding"/>
    <property type="evidence" value="ECO:0007669"/>
    <property type="project" value="UniProtKB-KW"/>
</dbReference>
<dbReference type="AlphaFoldDB" id="A0A161R6M1"/>
<dbReference type="GO" id="GO:0003700">
    <property type="term" value="F:DNA-binding transcription factor activity"/>
    <property type="evidence" value="ECO:0007669"/>
    <property type="project" value="InterPro"/>
</dbReference>
<keyword evidence="5" id="KW-0804">Transcription</keyword>
<dbReference type="PROSITE" id="PS50949">
    <property type="entry name" value="HTH_GNTR"/>
    <property type="match status" value="1"/>
</dbReference>
<dbReference type="Gene3D" id="3.40.640.10">
    <property type="entry name" value="Type I PLP-dependent aspartate aminotransferase-like (Major domain)"/>
    <property type="match status" value="1"/>
</dbReference>
<evidence type="ECO:0000313" key="7">
    <source>
        <dbReference type="EMBL" id="KYO55582.1"/>
    </source>
</evidence>
<protein>
    <submittedName>
        <fullName evidence="7">GntR family transcriptional regulator</fullName>
    </submittedName>
</protein>
<dbReference type="PANTHER" id="PTHR46577:SF2">
    <property type="entry name" value="TRANSCRIPTIONAL REGULATORY PROTEIN"/>
    <property type="match status" value="1"/>
</dbReference>
<evidence type="ECO:0000256" key="1">
    <source>
        <dbReference type="ARBA" id="ARBA00005384"/>
    </source>
</evidence>
<dbReference type="InterPro" id="IPR036390">
    <property type="entry name" value="WH_DNA-bd_sf"/>
</dbReference>
<evidence type="ECO:0000256" key="2">
    <source>
        <dbReference type="ARBA" id="ARBA00022898"/>
    </source>
</evidence>
<comment type="caution">
    <text evidence="7">The sequence shown here is derived from an EMBL/GenBank/DDBJ whole genome shotgun (WGS) entry which is preliminary data.</text>
</comment>
<dbReference type="InterPro" id="IPR015421">
    <property type="entry name" value="PyrdxlP-dep_Trfase_major"/>
</dbReference>
<dbReference type="InterPro" id="IPR036388">
    <property type="entry name" value="WH-like_DNA-bd_sf"/>
</dbReference>
<dbReference type="InterPro" id="IPR015424">
    <property type="entry name" value="PyrdxlP-dep_Trfase"/>
</dbReference>
<evidence type="ECO:0000256" key="3">
    <source>
        <dbReference type="ARBA" id="ARBA00023015"/>
    </source>
</evidence>
<dbReference type="GeneID" id="97239178"/>
<dbReference type="CDD" id="cd00609">
    <property type="entry name" value="AAT_like"/>
    <property type="match status" value="1"/>
</dbReference>